<evidence type="ECO:0000313" key="2">
    <source>
        <dbReference type="Proteomes" id="UP000030653"/>
    </source>
</evidence>
<protein>
    <submittedName>
        <fullName evidence="1">Uncharacterized protein</fullName>
    </submittedName>
</protein>
<keyword evidence="2" id="KW-1185">Reference proteome</keyword>
<proteinExistence type="predicted"/>
<organism evidence="1 2">
    <name type="scientific">Dacryopinax primogenitus (strain DJM 731)</name>
    <name type="common">Brown rot fungus</name>
    <dbReference type="NCBI Taxonomy" id="1858805"/>
    <lineage>
        <taxon>Eukaryota</taxon>
        <taxon>Fungi</taxon>
        <taxon>Dikarya</taxon>
        <taxon>Basidiomycota</taxon>
        <taxon>Agaricomycotina</taxon>
        <taxon>Dacrymycetes</taxon>
        <taxon>Dacrymycetales</taxon>
        <taxon>Dacrymycetaceae</taxon>
        <taxon>Dacryopinax</taxon>
    </lineage>
</organism>
<dbReference type="GeneID" id="63682916"/>
<accession>M5GEJ7</accession>
<dbReference type="RefSeq" id="XP_040632371.1">
    <property type="nucleotide sequence ID" value="XM_040767854.1"/>
</dbReference>
<gene>
    <name evidence="1" type="ORF">DACRYDRAFT_103965</name>
</gene>
<dbReference type="Proteomes" id="UP000030653">
    <property type="component" value="Unassembled WGS sequence"/>
</dbReference>
<dbReference type="HOGENOM" id="CLU_2413214_0_0_1"/>
<sequence length="92" mass="10158">MLPFVYINGIADIIIAELLFSDTLPAADWEAEVKDEETSKDHWLFKTAAAIQHTLDEADAYGIVDLKDIMRVSEGSKDIRGSVTSTTLGNMK</sequence>
<evidence type="ECO:0000313" key="1">
    <source>
        <dbReference type="EMBL" id="EJU05477.1"/>
    </source>
</evidence>
<dbReference type="EMBL" id="JH795856">
    <property type="protein sequence ID" value="EJU05477.1"/>
    <property type="molecule type" value="Genomic_DNA"/>
</dbReference>
<name>M5GEJ7_DACPD</name>
<reference evidence="1 2" key="1">
    <citation type="journal article" date="2012" name="Science">
        <title>The Paleozoic origin of enzymatic lignin decomposition reconstructed from 31 fungal genomes.</title>
        <authorList>
            <person name="Floudas D."/>
            <person name="Binder M."/>
            <person name="Riley R."/>
            <person name="Barry K."/>
            <person name="Blanchette R.A."/>
            <person name="Henrissat B."/>
            <person name="Martinez A.T."/>
            <person name="Otillar R."/>
            <person name="Spatafora J.W."/>
            <person name="Yadav J.S."/>
            <person name="Aerts A."/>
            <person name="Benoit I."/>
            <person name="Boyd A."/>
            <person name="Carlson A."/>
            <person name="Copeland A."/>
            <person name="Coutinho P.M."/>
            <person name="de Vries R.P."/>
            <person name="Ferreira P."/>
            <person name="Findley K."/>
            <person name="Foster B."/>
            <person name="Gaskell J."/>
            <person name="Glotzer D."/>
            <person name="Gorecki P."/>
            <person name="Heitman J."/>
            <person name="Hesse C."/>
            <person name="Hori C."/>
            <person name="Igarashi K."/>
            <person name="Jurgens J.A."/>
            <person name="Kallen N."/>
            <person name="Kersten P."/>
            <person name="Kohler A."/>
            <person name="Kuees U."/>
            <person name="Kumar T.K.A."/>
            <person name="Kuo A."/>
            <person name="LaButti K."/>
            <person name="Larrondo L.F."/>
            <person name="Lindquist E."/>
            <person name="Ling A."/>
            <person name="Lombard V."/>
            <person name="Lucas S."/>
            <person name="Lundell T."/>
            <person name="Martin R."/>
            <person name="McLaughlin D.J."/>
            <person name="Morgenstern I."/>
            <person name="Morin E."/>
            <person name="Murat C."/>
            <person name="Nagy L.G."/>
            <person name="Nolan M."/>
            <person name="Ohm R.A."/>
            <person name="Patyshakuliyeva A."/>
            <person name="Rokas A."/>
            <person name="Ruiz-Duenas F.J."/>
            <person name="Sabat G."/>
            <person name="Salamov A."/>
            <person name="Samejima M."/>
            <person name="Schmutz J."/>
            <person name="Slot J.C."/>
            <person name="St John F."/>
            <person name="Stenlid J."/>
            <person name="Sun H."/>
            <person name="Sun S."/>
            <person name="Syed K."/>
            <person name="Tsang A."/>
            <person name="Wiebenga A."/>
            <person name="Young D."/>
            <person name="Pisabarro A."/>
            <person name="Eastwood D.C."/>
            <person name="Martin F."/>
            <person name="Cullen D."/>
            <person name="Grigoriev I.V."/>
            <person name="Hibbett D.S."/>
        </authorList>
    </citation>
    <scope>NUCLEOTIDE SEQUENCE [LARGE SCALE GENOMIC DNA]</scope>
    <source>
        <strain evidence="1 2">DJM-731 SS1</strain>
    </source>
</reference>
<dbReference type="AlphaFoldDB" id="M5GEJ7"/>